<accession>A0A3P1WYW4</accession>
<reference evidence="1 2" key="1">
    <citation type="submission" date="2018-11" db="EMBL/GenBank/DDBJ databases">
        <title>Genomes From Bacteria Associated with the Canine Oral Cavity: a Test Case for Automated Genome-Based Taxonomic Assignment.</title>
        <authorList>
            <person name="Coil D.A."/>
            <person name="Jospin G."/>
            <person name="Darling A.E."/>
            <person name="Wallis C."/>
            <person name="Davis I.J."/>
            <person name="Harris S."/>
            <person name="Eisen J.A."/>
            <person name="Holcombe L.J."/>
            <person name="O'Flynn C."/>
        </authorList>
    </citation>
    <scope>NUCLEOTIDE SEQUENCE [LARGE SCALE GENOMIC DNA]</scope>
    <source>
        <strain evidence="1 2">OH2822_COT-296</strain>
    </source>
</reference>
<dbReference type="AlphaFoldDB" id="A0A3P1WYW4"/>
<organism evidence="1 2">
    <name type="scientific">Arachnia propionica</name>
    <dbReference type="NCBI Taxonomy" id="1750"/>
    <lineage>
        <taxon>Bacteria</taxon>
        <taxon>Bacillati</taxon>
        <taxon>Actinomycetota</taxon>
        <taxon>Actinomycetes</taxon>
        <taxon>Propionibacteriales</taxon>
        <taxon>Propionibacteriaceae</taxon>
        <taxon>Arachnia</taxon>
    </lineage>
</organism>
<comment type="caution">
    <text evidence="1">The sequence shown here is derived from an EMBL/GenBank/DDBJ whole genome shotgun (WGS) entry which is preliminary data.</text>
</comment>
<evidence type="ECO:0000313" key="1">
    <source>
        <dbReference type="EMBL" id="RRD50600.1"/>
    </source>
</evidence>
<protein>
    <submittedName>
        <fullName evidence="1">Uncharacterized protein</fullName>
    </submittedName>
</protein>
<name>A0A3P1WYW4_9ACTN</name>
<evidence type="ECO:0000313" key="2">
    <source>
        <dbReference type="Proteomes" id="UP000280935"/>
    </source>
</evidence>
<gene>
    <name evidence="1" type="ORF">EII35_04200</name>
</gene>
<proteinExistence type="predicted"/>
<dbReference type="RefSeq" id="WP_125227205.1">
    <property type="nucleotide sequence ID" value="NZ_RQYT01000005.1"/>
</dbReference>
<dbReference type="Proteomes" id="UP000280935">
    <property type="component" value="Unassembled WGS sequence"/>
</dbReference>
<sequence>MSRKMLPEELRADLRALIGDEPHILALAQGDDGCWVVAGVDELGVFKDGAWEIWPWEKVLGGGWRKEPPALHWFTIDDTRECRLETPGELPIVFRERVQASTVMSASHDVTGGTVTLTARRAPRGSGAVEWLASVSGGASLDDPDTAALVVAETDRLREEYGL</sequence>
<dbReference type="OrthoDB" id="5144898at2"/>
<dbReference type="EMBL" id="RQYT01000005">
    <property type="protein sequence ID" value="RRD50600.1"/>
    <property type="molecule type" value="Genomic_DNA"/>
</dbReference>